<accession>A0ABR2M1G3</accession>
<evidence type="ECO:0000313" key="2">
    <source>
        <dbReference type="EMBL" id="KAK8956274.1"/>
    </source>
</evidence>
<evidence type="ECO:0000256" key="1">
    <source>
        <dbReference type="SAM" id="MobiDB-lite"/>
    </source>
</evidence>
<dbReference type="Proteomes" id="UP001412067">
    <property type="component" value="Unassembled WGS sequence"/>
</dbReference>
<comment type="caution">
    <text evidence="2">The sequence shown here is derived from an EMBL/GenBank/DDBJ whole genome shotgun (WGS) entry which is preliminary data.</text>
</comment>
<reference evidence="2 3" key="1">
    <citation type="journal article" date="2022" name="Nat. Plants">
        <title>Genomes of leafy and leafless Platanthera orchids illuminate the evolution of mycoheterotrophy.</title>
        <authorList>
            <person name="Li M.H."/>
            <person name="Liu K.W."/>
            <person name="Li Z."/>
            <person name="Lu H.C."/>
            <person name="Ye Q.L."/>
            <person name="Zhang D."/>
            <person name="Wang J.Y."/>
            <person name="Li Y.F."/>
            <person name="Zhong Z.M."/>
            <person name="Liu X."/>
            <person name="Yu X."/>
            <person name="Liu D.K."/>
            <person name="Tu X.D."/>
            <person name="Liu B."/>
            <person name="Hao Y."/>
            <person name="Liao X.Y."/>
            <person name="Jiang Y.T."/>
            <person name="Sun W.H."/>
            <person name="Chen J."/>
            <person name="Chen Y.Q."/>
            <person name="Ai Y."/>
            <person name="Zhai J.W."/>
            <person name="Wu S.S."/>
            <person name="Zhou Z."/>
            <person name="Hsiao Y.Y."/>
            <person name="Wu W.L."/>
            <person name="Chen Y.Y."/>
            <person name="Lin Y.F."/>
            <person name="Hsu J.L."/>
            <person name="Li C.Y."/>
            <person name="Wang Z.W."/>
            <person name="Zhao X."/>
            <person name="Zhong W.Y."/>
            <person name="Ma X.K."/>
            <person name="Ma L."/>
            <person name="Huang J."/>
            <person name="Chen G.Z."/>
            <person name="Huang M.Z."/>
            <person name="Huang L."/>
            <person name="Peng D.H."/>
            <person name="Luo Y.B."/>
            <person name="Zou S.Q."/>
            <person name="Chen S.P."/>
            <person name="Lan S."/>
            <person name="Tsai W.C."/>
            <person name="Van de Peer Y."/>
            <person name="Liu Z.J."/>
        </authorList>
    </citation>
    <scope>NUCLEOTIDE SEQUENCE [LARGE SCALE GENOMIC DNA]</scope>
    <source>
        <strain evidence="2">Lor288</strain>
    </source>
</reference>
<name>A0ABR2M1G3_9ASPA</name>
<proteinExistence type="predicted"/>
<protein>
    <submittedName>
        <fullName evidence="2">Uncharacterized protein</fullName>
    </submittedName>
</protein>
<organism evidence="2 3">
    <name type="scientific">Platanthera guangdongensis</name>
    <dbReference type="NCBI Taxonomy" id="2320717"/>
    <lineage>
        <taxon>Eukaryota</taxon>
        <taxon>Viridiplantae</taxon>
        <taxon>Streptophyta</taxon>
        <taxon>Embryophyta</taxon>
        <taxon>Tracheophyta</taxon>
        <taxon>Spermatophyta</taxon>
        <taxon>Magnoliopsida</taxon>
        <taxon>Liliopsida</taxon>
        <taxon>Asparagales</taxon>
        <taxon>Orchidaceae</taxon>
        <taxon>Orchidoideae</taxon>
        <taxon>Orchideae</taxon>
        <taxon>Orchidinae</taxon>
        <taxon>Platanthera</taxon>
    </lineage>
</organism>
<keyword evidence="3" id="KW-1185">Reference proteome</keyword>
<sequence length="64" mass="7269">MSFTWNLSPLRPSKHSFEYLLLPPRSTPKIAPHELAPLVSQQPLRPPTNQGMAFASMARRRSRA</sequence>
<evidence type="ECO:0000313" key="3">
    <source>
        <dbReference type="Proteomes" id="UP001412067"/>
    </source>
</evidence>
<gene>
    <name evidence="2" type="ORF">KSP40_PGU000562</name>
</gene>
<dbReference type="EMBL" id="JBBWWR010000013">
    <property type="protein sequence ID" value="KAK8956274.1"/>
    <property type="molecule type" value="Genomic_DNA"/>
</dbReference>
<feature type="compositionally biased region" description="Polar residues" evidence="1">
    <location>
        <begin position="39"/>
        <end position="51"/>
    </location>
</feature>
<feature type="region of interest" description="Disordered" evidence="1">
    <location>
        <begin position="38"/>
        <end position="64"/>
    </location>
</feature>